<dbReference type="EMBL" id="CP003332">
    <property type="protein sequence ID" value="AFJ62511.1"/>
    <property type="molecule type" value="Genomic_DNA"/>
</dbReference>
<comment type="similarity">
    <text evidence="5">Belongs to the cyclophilin-type PPIase family.</text>
</comment>
<dbReference type="SUPFAM" id="SSF50891">
    <property type="entry name" value="Cyclophilin-like"/>
    <property type="match status" value="1"/>
</dbReference>
<dbReference type="EC" id="5.2.1.8" evidence="5"/>
<reference evidence="7 8" key="1">
    <citation type="journal article" date="2012" name="J. Biotechnol.">
        <title>Genome sequence of the plant growth promoting strain Bacillus amyloliquefaciens subsp. plantarum B9601-Y2 and expression of mersacidin and other secondary metabolites.</title>
        <authorList>
            <person name="He P."/>
            <person name="Hao K."/>
            <person name="Blom J."/>
            <person name="Ruckert C."/>
            <person name="Vater J."/>
            <person name="Mao Z."/>
            <person name="Wu Y."/>
            <person name="Hou M."/>
            <person name="He P."/>
            <person name="He Y."/>
            <person name="Borriss R."/>
        </authorList>
    </citation>
    <scope>NUCLEOTIDE SEQUENCE [LARGE SCALE GENOMIC DNA]</scope>
    <source>
        <strain evidence="7">Y2</strain>
    </source>
</reference>
<evidence type="ECO:0000256" key="1">
    <source>
        <dbReference type="ARBA" id="ARBA00000971"/>
    </source>
</evidence>
<dbReference type="InterPro" id="IPR029000">
    <property type="entry name" value="Cyclophilin-like_dom_sf"/>
</dbReference>
<dbReference type="AlphaFoldDB" id="I2C787"/>
<proteinExistence type="inferred from homology"/>
<dbReference type="GO" id="GO:0003755">
    <property type="term" value="F:peptidyl-prolyl cis-trans isomerase activity"/>
    <property type="evidence" value="ECO:0007669"/>
    <property type="project" value="UniProtKB-UniRule"/>
</dbReference>
<sequence>MKLFWFHFLSAEAGRFVFRLKVWYNSREKKSRGLFLQKNIKKKAGLQLKFILKKALTKNNTEVGMRMKTGYIEMENGSRIEFELYPNEAPNTVANFENLANTGFYDGVIFHRVIPGFVSQGGDPTGTGMGGSGKTIKCETEGNPHKHEAGSLSMAHAGKDTGSSQFFIVHEPQPHLNGVHTVFGKVTSGLEHAKNMSNGDKMKEIRVEG</sequence>
<dbReference type="InterPro" id="IPR044666">
    <property type="entry name" value="Cyclophilin_A-like"/>
</dbReference>
<gene>
    <name evidence="7" type="primary">ppiB</name>
    <name evidence="7" type="ORF">MUS_2583</name>
</gene>
<comment type="function">
    <text evidence="2 5">PPIases accelerate the folding of proteins. It catalyzes the cis-trans isomerization of proline imidic peptide bonds in oligopeptides.</text>
</comment>
<feature type="domain" description="PPIase cyclophilin-type" evidence="6">
    <location>
        <begin position="75"/>
        <end position="198"/>
    </location>
</feature>
<dbReference type="Proteomes" id="UP000002878">
    <property type="component" value="Chromosome"/>
</dbReference>
<evidence type="ECO:0000256" key="2">
    <source>
        <dbReference type="ARBA" id="ARBA00002388"/>
    </source>
</evidence>
<evidence type="ECO:0000313" key="8">
    <source>
        <dbReference type="Proteomes" id="UP000002878"/>
    </source>
</evidence>
<dbReference type="GO" id="GO:0006457">
    <property type="term" value="P:protein folding"/>
    <property type="evidence" value="ECO:0007669"/>
    <property type="project" value="InterPro"/>
</dbReference>
<dbReference type="Gene3D" id="2.40.100.10">
    <property type="entry name" value="Cyclophilin-like"/>
    <property type="match status" value="1"/>
</dbReference>
<evidence type="ECO:0000313" key="7">
    <source>
        <dbReference type="EMBL" id="AFJ62511.1"/>
    </source>
</evidence>
<comment type="catalytic activity">
    <reaction evidence="1 5">
        <text>[protein]-peptidylproline (omega=180) = [protein]-peptidylproline (omega=0)</text>
        <dbReference type="Rhea" id="RHEA:16237"/>
        <dbReference type="Rhea" id="RHEA-COMP:10747"/>
        <dbReference type="Rhea" id="RHEA-COMP:10748"/>
        <dbReference type="ChEBI" id="CHEBI:83833"/>
        <dbReference type="ChEBI" id="CHEBI:83834"/>
        <dbReference type="EC" id="5.2.1.8"/>
    </reaction>
</comment>
<name>I2C787_BACAY</name>
<accession>I2C787</accession>
<dbReference type="InterPro" id="IPR020892">
    <property type="entry name" value="Cyclophilin-type_PPIase_CS"/>
</dbReference>
<dbReference type="KEGG" id="bqy:MUS_2583"/>
<dbReference type="Pfam" id="PF00160">
    <property type="entry name" value="Pro_isomerase"/>
    <property type="match status" value="1"/>
</dbReference>
<evidence type="ECO:0000256" key="5">
    <source>
        <dbReference type="RuleBase" id="RU363019"/>
    </source>
</evidence>
<dbReference type="PRINTS" id="PR00153">
    <property type="entry name" value="CSAPPISMRASE"/>
</dbReference>
<dbReference type="PATRIC" id="fig|1126211.3.peg.2461"/>
<dbReference type="PANTHER" id="PTHR45625">
    <property type="entry name" value="PEPTIDYL-PROLYL CIS-TRANS ISOMERASE-RELATED"/>
    <property type="match status" value="1"/>
</dbReference>
<dbReference type="PANTHER" id="PTHR45625:SF4">
    <property type="entry name" value="PEPTIDYLPROLYL ISOMERASE DOMAIN AND WD REPEAT-CONTAINING PROTEIN 1"/>
    <property type="match status" value="1"/>
</dbReference>
<keyword evidence="4 5" id="KW-0413">Isomerase</keyword>
<evidence type="ECO:0000259" key="6">
    <source>
        <dbReference type="PROSITE" id="PS50072"/>
    </source>
</evidence>
<dbReference type="PROSITE" id="PS00170">
    <property type="entry name" value="CSA_PPIASE_1"/>
    <property type="match status" value="1"/>
</dbReference>
<organism evidence="7 8">
    <name type="scientific">Bacillus amyloliquefaciens (strain Y2)</name>
    <name type="common">Bacillus amyloliquefaciens subsp. plantarum (strain B9601-Y2)</name>
    <dbReference type="NCBI Taxonomy" id="1155777"/>
    <lineage>
        <taxon>Bacteria</taxon>
        <taxon>Bacillati</taxon>
        <taxon>Bacillota</taxon>
        <taxon>Bacilli</taxon>
        <taxon>Bacillales</taxon>
        <taxon>Bacillaceae</taxon>
        <taxon>Bacillus</taxon>
        <taxon>Bacillus amyloliquefaciens group</taxon>
    </lineage>
</organism>
<keyword evidence="3 5" id="KW-0697">Rotamase</keyword>
<evidence type="ECO:0000256" key="4">
    <source>
        <dbReference type="ARBA" id="ARBA00023235"/>
    </source>
</evidence>
<dbReference type="CDD" id="cd00317">
    <property type="entry name" value="cyclophilin"/>
    <property type="match status" value="1"/>
</dbReference>
<protein>
    <recommendedName>
        <fullName evidence="5">Peptidyl-prolyl cis-trans isomerase</fullName>
        <shortName evidence="5">PPIase</shortName>
        <ecNumber evidence="5">5.2.1.8</ecNumber>
    </recommendedName>
</protein>
<evidence type="ECO:0000256" key="3">
    <source>
        <dbReference type="ARBA" id="ARBA00023110"/>
    </source>
</evidence>
<dbReference type="InterPro" id="IPR002130">
    <property type="entry name" value="Cyclophilin-type_PPIase_dom"/>
</dbReference>
<dbReference type="HOGENOM" id="CLU_012062_16_4_9"/>
<dbReference type="PROSITE" id="PS50072">
    <property type="entry name" value="CSA_PPIASE_2"/>
    <property type="match status" value="1"/>
</dbReference>